<name>A0A6A6I016_9PLEO</name>
<feature type="transmembrane region" description="Helical" evidence="2">
    <location>
        <begin position="482"/>
        <end position="502"/>
    </location>
</feature>
<feature type="compositionally biased region" description="Basic and acidic residues" evidence="1">
    <location>
        <begin position="800"/>
        <end position="813"/>
    </location>
</feature>
<evidence type="ECO:0000313" key="4">
    <source>
        <dbReference type="Proteomes" id="UP000800094"/>
    </source>
</evidence>
<feature type="compositionally biased region" description="Acidic residues" evidence="1">
    <location>
        <begin position="896"/>
        <end position="906"/>
    </location>
</feature>
<feature type="compositionally biased region" description="Basic and acidic residues" evidence="1">
    <location>
        <begin position="1597"/>
        <end position="1613"/>
    </location>
</feature>
<feature type="compositionally biased region" description="Basic and acidic residues" evidence="1">
    <location>
        <begin position="907"/>
        <end position="933"/>
    </location>
</feature>
<accession>A0A6A6I016</accession>
<keyword evidence="2" id="KW-1133">Transmembrane helix</keyword>
<evidence type="ECO:0000256" key="2">
    <source>
        <dbReference type="SAM" id="Phobius"/>
    </source>
</evidence>
<keyword evidence="2" id="KW-0812">Transmembrane</keyword>
<reference evidence="3" key="1">
    <citation type="journal article" date="2020" name="Stud. Mycol.">
        <title>101 Dothideomycetes genomes: a test case for predicting lifestyles and emergence of pathogens.</title>
        <authorList>
            <person name="Haridas S."/>
            <person name="Albert R."/>
            <person name="Binder M."/>
            <person name="Bloem J."/>
            <person name="Labutti K."/>
            <person name="Salamov A."/>
            <person name="Andreopoulos B."/>
            <person name="Baker S."/>
            <person name="Barry K."/>
            <person name="Bills G."/>
            <person name="Bluhm B."/>
            <person name="Cannon C."/>
            <person name="Castanera R."/>
            <person name="Culley D."/>
            <person name="Daum C."/>
            <person name="Ezra D."/>
            <person name="Gonzalez J."/>
            <person name="Henrissat B."/>
            <person name="Kuo A."/>
            <person name="Liang C."/>
            <person name="Lipzen A."/>
            <person name="Lutzoni F."/>
            <person name="Magnuson J."/>
            <person name="Mondo S."/>
            <person name="Nolan M."/>
            <person name="Ohm R."/>
            <person name="Pangilinan J."/>
            <person name="Park H.-J."/>
            <person name="Ramirez L."/>
            <person name="Alfaro M."/>
            <person name="Sun H."/>
            <person name="Tritt A."/>
            <person name="Yoshinaga Y."/>
            <person name="Zwiers L.-H."/>
            <person name="Turgeon B."/>
            <person name="Goodwin S."/>
            <person name="Spatafora J."/>
            <person name="Crous P."/>
            <person name="Grigoriev I."/>
        </authorList>
    </citation>
    <scope>NUCLEOTIDE SEQUENCE</scope>
    <source>
        <strain evidence="3">CBS 122368</strain>
    </source>
</reference>
<feature type="compositionally biased region" description="Low complexity" evidence="1">
    <location>
        <begin position="1468"/>
        <end position="1478"/>
    </location>
</feature>
<feature type="transmembrane region" description="Helical" evidence="2">
    <location>
        <begin position="335"/>
        <end position="355"/>
    </location>
</feature>
<feature type="compositionally biased region" description="Low complexity" evidence="1">
    <location>
        <begin position="1416"/>
        <end position="1428"/>
    </location>
</feature>
<feature type="transmembrane region" description="Helical" evidence="2">
    <location>
        <begin position="543"/>
        <end position="562"/>
    </location>
</feature>
<feature type="transmembrane region" description="Helical" evidence="2">
    <location>
        <begin position="361"/>
        <end position="384"/>
    </location>
</feature>
<feature type="compositionally biased region" description="Basic and acidic residues" evidence="1">
    <location>
        <begin position="1391"/>
        <end position="1412"/>
    </location>
</feature>
<feature type="transmembrane region" description="Helical" evidence="2">
    <location>
        <begin position="698"/>
        <end position="718"/>
    </location>
</feature>
<feature type="compositionally biased region" description="Basic and acidic residues" evidence="1">
    <location>
        <begin position="1548"/>
        <end position="1564"/>
    </location>
</feature>
<feature type="compositionally biased region" description="Basic and acidic residues" evidence="1">
    <location>
        <begin position="1444"/>
        <end position="1467"/>
    </location>
</feature>
<feature type="compositionally biased region" description="Basic and acidic residues" evidence="1">
    <location>
        <begin position="1224"/>
        <end position="1236"/>
    </location>
</feature>
<feature type="compositionally biased region" description="Basic and acidic residues" evidence="1">
    <location>
        <begin position="1501"/>
        <end position="1510"/>
    </location>
</feature>
<gene>
    <name evidence="3" type="ORF">BU26DRAFT_609533</name>
</gene>
<feature type="region of interest" description="Disordered" evidence="1">
    <location>
        <begin position="1028"/>
        <end position="1613"/>
    </location>
</feature>
<protein>
    <submittedName>
        <fullName evidence="3">Uncharacterized protein</fullName>
    </submittedName>
</protein>
<feature type="non-terminal residue" evidence="3">
    <location>
        <position position="1613"/>
    </location>
</feature>
<dbReference type="GeneID" id="54589260"/>
<feature type="compositionally biased region" description="Polar residues" evidence="1">
    <location>
        <begin position="950"/>
        <end position="975"/>
    </location>
</feature>
<feature type="compositionally biased region" description="Polar residues" evidence="1">
    <location>
        <begin position="869"/>
        <end position="884"/>
    </location>
</feature>
<sequence length="1613" mass="174563">MATFLTAAVAVVLAQVAIDVAPTAPMLSAGLWATAVGIVATPHYLLAANQWNQQPATDYAASVAEPPPQVAAQQQAGSTSRHVATVVYKYWTKAADAILTPAGTCPQAATQQQASSTSRRVATVVYKYWTKAADAILTPAGTCSHVASNSDPASSSTSTFAAMVQAPMTASSPVTTPEAGPTTPKLGYTLKTQLGAFWNAIADFASTCFSYMYARLVGFWSFITDFASGFFGHVYDLLNFTWTLLSKLLADFFNFAYAKLVLLRNILSNPIASVFSPMYAQLASSWSFLTTSAASTFHCDSYPCGDAADVAIRALVLSTIIILNIRMFPVPKPRFAKLVSLLCLVPIILPIVDHLHCPADVGIAVFVFVAVYGTHRLFLSFVFLEAAGRWVTDMTVRVGQASGQWLFQAWDMAHHWVARVAVALITLLIPGVLRWFSPDSYTIALKENTTNVFRVCRKAASNSFSSVSRTAMEVAPTGEYNWLVRGAAMVGPIVVIVYPGLVWIHRLPLAGVRYLAYSTLATSTIGFAFLWHEYFGFQTRDAALLLLGIVVSGLINGIWNPFARWIVRCFLRAGAAIADFARCVGRVIRRAGATGLDLMHWIRDCVEQALAAMTDFSQHLQALIQYYDNFTVATWGMLWNLIRPTLLVLLNHVGDSIRNVDRGIWSCVTLAAVALSFIDNELRGHLDWCPLLAWRWLWRAPIIATSVAIPMLTIIAVVKSRGQQRVKLLCVLLGSVAVEGGVAYWCPYVHCAVECIQDAHIIIATSTMLLLLGLWGKLGFLNASTAASDDDSPDAGGASVEEKEPAKTVRETKTPQGDAASQPNGAVEKQKHAKKEETPLERQTGAHIEDMLDTKADGRPDAGPAAVGQKQSMIKSQPDQNAPSQPDEPVDKTEPEENAADQPDETNDSKERPGTETQSDEKVGRETDTKAETADDNIASLPDEPVEHQQCANEEQKLATTETHPEANTTDQSSKAVEKQAQVNKKETPLEQQTKAHIRDMMGPEADIEKAIKKDQHPDGDELKLVQDQRAHNGDVLDDMQSTRSKAKKVMNKHKEKAEKKRAEEQEARNFTSDLASRKARVAGRKLRGDPNAAMWAGLGTGEPQKHSEPDADSLANRIGIGAGEKSPQGPAPEKPRNEDSGEAHATEKEQHISTRPLPGREQGQALWKAFAHGMDAGKGAGAESAAGDESILKGDELKSSQDPAPEKPGDEESGDPQTAMRSDIPRRLLRSREEVQAQWAGIMRDVASPKPSASQESQDGVQDEERPSSTQQPASLLPLPGREQFKKGWEQFMKDKAGPEASESRESQGGAQEEKRSSSTEQPAPQTIGEGGSTDFPNPSDTKRSPEQPTGAKMALGGAGDPEDSDSKSDKDEDKKGDKDAKGKAPQSPEPKKPSEDKDVKVQKSSDEKASNDAVSSSMPVDSSPKSGETCNEEIGIPSGKSDSSEQPRLDSSPEPKSTPKPETPPKSETPTKSATPAEQQTAPTSEPKPDVAPAPRSPKPWERPKFNADDFPLPVKPTEAQLAKGPNSAKARRERLLGGESLLTRLRKEKEADEEKKKKENADSSGAGDDPNASSSSGTASGPSQPLTGSVDGKALAEERDKREREKQRQE</sequence>
<evidence type="ECO:0000313" key="3">
    <source>
        <dbReference type="EMBL" id="KAF2243499.1"/>
    </source>
</evidence>
<dbReference type="RefSeq" id="XP_033678503.1">
    <property type="nucleotide sequence ID" value="XM_033835930.1"/>
</dbReference>
<dbReference type="PANTHER" id="PTHR36721:SF1">
    <property type="entry name" value="OS04G0446401 PROTEIN"/>
    <property type="match status" value="1"/>
</dbReference>
<dbReference type="PANTHER" id="PTHR36721">
    <property type="entry name" value="PROLINE-RICH FAMILY PROTEIN"/>
    <property type="match status" value="1"/>
</dbReference>
<organism evidence="3 4">
    <name type="scientific">Trematosphaeria pertusa</name>
    <dbReference type="NCBI Taxonomy" id="390896"/>
    <lineage>
        <taxon>Eukaryota</taxon>
        <taxon>Fungi</taxon>
        <taxon>Dikarya</taxon>
        <taxon>Ascomycota</taxon>
        <taxon>Pezizomycotina</taxon>
        <taxon>Dothideomycetes</taxon>
        <taxon>Pleosporomycetidae</taxon>
        <taxon>Pleosporales</taxon>
        <taxon>Massarineae</taxon>
        <taxon>Trematosphaeriaceae</taxon>
        <taxon>Trematosphaeria</taxon>
    </lineage>
</organism>
<feature type="compositionally biased region" description="Basic residues" evidence="1">
    <location>
        <begin position="1045"/>
        <end position="1055"/>
    </location>
</feature>
<feature type="compositionally biased region" description="Low complexity" evidence="1">
    <location>
        <begin position="1575"/>
        <end position="1586"/>
    </location>
</feature>
<feature type="compositionally biased region" description="Basic and acidic residues" evidence="1">
    <location>
        <begin position="1284"/>
        <end position="1319"/>
    </location>
</feature>
<feature type="compositionally biased region" description="Polar residues" evidence="1">
    <location>
        <begin position="1252"/>
        <end position="1261"/>
    </location>
</feature>
<proteinExistence type="predicted"/>
<dbReference type="Proteomes" id="UP000800094">
    <property type="component" value="Unassembled WGS sequence"/>
</dbReference>
<feature type="compositionally biased region" description="Basic and acidic residues" evidence="1">
    <location>
        <begin position="1191"/>
        <end position="1211"/>
    </location>
</feature>
<feature type="compositionally biased region" description="Basic and acidic residues" evidence="1">
    <location>
        <begin position="1366"/>
        <end position="1384"/>
    </location>
</feature>
<feature type="transmembrane region" description="Helical" evidence="2">
    <location>
        <begin position="514"/>
        <end position="531"/>
    </location>
</feature>
<feature type="compositionally biased region" description="Basic and acidic residues" evidence="1">
    <location>
        <begin position="1056"/>
        <end position="1068"/>
    </location>
</feature>
<feature type="region of interest" description="Disordered" evidence="1">
    <location>
        <begin position="786"/>
        <end position="1005"/>
    </location>
</feature>
<feature type="compositionally biased region" description="Basic and acidic residues" evidence="1">
    <location>
        <begin position="828"/>
        <end position="840"/>
    </location>
</feature>
<feature type="transmembrane region" description="Helical" evidence="2">
    <location>
        <begin position="416"/>
        <end position="436"/>
    </location>
</feature>
<feature type="transmembrane region" description="Helical" evidence="2">
    <location>
        <begin position="310"/>
        <end position="328"/>
    </location>
</feature>
<dbReference type="EMBL" id="ML987205">
    <property type="protein sequence ID" value="KAF2243499.1"/>
    <property type="molecule type" value="Genomic_DNA"/>
</dbReference>
<keyword evidence="4" id="KW-1185">Reference proteome</keyword>
<evidence type="ECO:0000256" key="1">
    <source>
        <dbReference type="SAM" id="MobiDB-lite"/>
    </source>
</evidence>
<feature type="compositionally biased region" description="Basic and acidic residues" evidence="1">
    <location>
        <begin position="1134"/>
        <end position="1153"/>
    </location>
</feature>
<keyword evidence="2" id="KW-0472">Membrane</keyword>
<feature type="compositionally biased region" description="Basic and acidic residues" evidence="1">
    <location>
        <begin position="847"/>
        <end position="860"/>
    </location>
</feature>